<dbReference type="EMBL" id="LT828648">
    <property type="protein sequence ID" value="SLM49334.1"/>
    <property type="molecule type" value="Genomic_DNA"/>
</dbReference>
<feature type="region of interest" description="Disordered" evidence="1">
    <location>
        <begin position="897"/>
        <end position="917"/>
    </location>
</feature>
<evidence type="ECO:0000256" key="2">
    <source>
        <dbReference type="SAM" id="Phobius"/>
    </source>
</evidence>
<feature type="compositionally biased region" description="Low complexity" evidence="1">
    <location>
        <begin position="360"/>
        <end position="372"/>
    </location>
</feature>
<accession>A0A1W1I8K0</accession>
<keyword evidence="4" id="KW-1185">Reference proteome</keyword>
<dbReference type="InterPro" id="IPR008023">
    <property type="entry name" value="DUF748"/>
</dbReference>
<keyword evidence="2" id="KW-0472">Membrane</keyword>
<reference evidence="3 4" key="1">
    <citation type="submission" date="2017-03" db="EMBL/GenBank/DDBJ databases">
        <authorList>
            <person name="Afonso C.L."/>
            <person name="Miller P.J."/>
            <person name="Scott M.A."/>
            <person name="Spackman E."/>
            <person name="Goraichik I."/>
            <person name="Dimitrov K.M."/>
            <person name="Suarez D.L."/>
            <person name="Swayne D.E."/>
        </authorList>
    </citation>
    <scope>NUCLEOTIDE SEQUENCE [LARGE SCALE GENOMIC DNA]</scope>
    <source>
        <strain evidence="3">Genome sequencing of Nitrospira japonica strain NJ11</strain>
    </source>
</reference>
<dbReference type="KEGG" id="nja:NSJP_3167"/>
<keyword evidence="2" id="KW-1133">Transmembrane helix</keyword>
<sequence length="987" mass="108149">MRRFFRPIPLAISAIVLVGVYALVGFFLLPYIVKSRVIPSVSEQLGRPVLVQDVEINPFALSFTITGFEIQETDQSALLGFERLYVNFESSSLIRRAFRFDEITLAVPFVAVRIFPNGQLNLLELMKHSSGTAAPPENAAGAERQQEKKPLLPIEIGLLHIGSGIVEFRDESKRKPFEVSIVPIDIRLQNFTTQRGGESAYAFSAEVRKEELLNWEGYVSLDPLESEGKFSLTGVRGPVLWLYVKDRFNFEIPDGLLNINAHYRFDTTVEPFSLKLNDGEISLTNLVLTESGKDEAVISVPSFLIHGINVDVAQKTLDISSIESKDALFKGWMEKDKTVNFQTLFAPKPPDATEVPQKDAASTEAPAAPAEPRPWAVALKEIVFKNFGLDFEDRTTLTPVHHRITALNTTVRDLRVPFKEPIPMDLGFQLNDTGSVHANGTVGLKPFESSIHLSLSAIPLKPLEPYVEGAARVAVDSGQLDLNGDLHLAVEHSNAPMLTYNGNFGIRNLSISDRDGVSPLIGWKQLQLKQMALTVDPTTVTIEEVGLDQPAVQFRIQPDGQSNFSNIRPPSQTAEPAPEAASSQKKGPPPTVAVKTVKLLRGSATFIDESIRPAVRTGIHDLTGTIKGLSSKQLAKADVELTGRMDKVAPLKISGAINPLTENTFTDLLVKFENVDLTTAAPYSGKYAGYPISKGKLFLDLAYKVSKKQLEAENKVAIDQLTFGEKTDSPDATSLPVPLAVALLKDRNGRIDIDLPIRGDLNDPDFKYGKVVISTLLNLLTKIVASPFALMGKLIPGGGSGEDLQYFEFAPGSAIASDEDVKKADVLVKALAERPGLRLEITGTADPVRDRQALGFRKLSAEILARWTRDRGKSSADESIPAQEEQRLIKELYQQRRTLPASASEPSGTAASPVTPPTIEEMRRELAAAMPFDEEDLRALAHQRAEEIRNQLTADGKLAGERVYLVNEDISASDHERIRSKLGIAAS</sequence>
<proteinExistence type="predicted"/>
<evidence type="ECO:0000313" key="4">
    <source>
        <dbReference type="Proteomes" id="UP000192042"/>
    </source>
</evidence>
<dbReference type="GO" id="GO:0090313">
    <property type="term" value="P:regulation of protein targeting to membrane"/>
    <property type="evidence" value="ECO:0007669"/>
    <property type="project" value="TreeGrafter"/>
</dbReference>
<name>A0A1W1I8K0_9BACT</name>
<protein>
    <recommendedName>
        <fullName evidence="5">DUF748 domain-containing protein</fullName>
    </recommendedName>
</protein>
<gene>
    <name evidence="3" type="ORF">NSJP_3167</name>
</gene>
<feature type="transmembrane region" description="Helical" evidence="2">
    <location>
        <begin position="12"/>
        <end position="33"/>
    </location>
</feature>
<dbReference type="OrthoDB" id="9757969at2"/>
<feature type="region of interest" description="Disordered" evidence="1">
    <location>
        <begin position="345"/>
        <end position="372"/>
    </location>
</feature>
<feature type="region of interest" description="Disordered" evidence="1">
    <location>
        <begin position="558"/>
        <end position="591"/>
    </location>
</feature>
<evidence type="ECO:0000256" key="1">
    <source>
        <dbReference type="SAM" id="MobiDB-lite"/>
    </source>
</evidence>
<evidence type="ECO:0000313" key="3">
    <source>
        <dbReference type="EMBL" id="SLM49334.1"/>
    </source>
</evidence>
<dbReference type="PANTHER" id="PTHR30441">
    <property type="entry name" value="DUF748 DOMAIN-CONTAINING PROTEIN"/>
    <property type="match status" value="1"/>
</dbReference>
<dbReference type="STRING" id="1325564.NSJP_3167"/>
<feature type="compositionally biased region" description="Polar residues" evidence="1">
    <location>
        <begin position="559"/>
        <end position="574"/>
    </location>
</feature>
<dbReference type="Pfam" id="PF05359">
    <property type="entry name" value="DUF748"/>
    <property type="match status" value="2"/>
</dbReference>
<dbReference type="GO" id="GO:0005886">
    <property type="term" value="C:plasma membrane"/>
    <property type="evidence" value="ECO:0007669"/>
    <property type="project" value="TreeGrafter"/>
</dbReference>
<dbReference type="RefSeq" id="WP_080887575.1">
    <property type="nucleotide sequence ID" value="NZ_LT828648.1"/>
</dbReference>
<dbReference type="InterPro" id="IPR052894">
    <property type="entry name" value="AsmA-related"/>
</dbReference>
<evidence type="ECO:0008006" key="5">
    <source>
        <dbReference type="Google" id="ProtNLM"/>
    </source>
</evidence>
<dbReference type="Proteomes" id="UP000192042">
    <property type="component" value="Chromosome I"/>
</dbReference>
<organism evidence="3 4">
    <name type="scientific">Nitrospira japonica</name>
    <dbReference type="NCBI Taxonomy" id="1325564"/>
    <lineage>
        <taxon>Bacteria</taxon>
        <taxon>Pseudomonadati</taxon>
        <taxon>Nitrospirota</taxon>
        <taxon>Nitrospiria</taxon>
        <taxon>Nitrospirales</taxon>
        <taxon>Nitrospiraceae</taxon>
        <taxon>Nitrospira</taxon>
    </lineage>
</organism>
<dbReference type="PANTHER" id="PTHR30441:SF8">
    <property type="entry name" value="DUF748 DOMAIN-CONTAINING PROTEIN"/>
    <property type="match status" value="1"/>
</dbReference>
<dbReference type="AlphaFoldDB" id="A0A1W1I8K0"/>
<keyword evidence="2" id="KW-0812">Transmembrane</keyword>